<comment type="subcellular location">
    <subcellularLocation>
        <location evidence="1">Plastid</location>
    </subcellularLocation>
</comment>
<sequence>MNDSEYLCPVPQDQRPLNEYKKLKESNNFLWCIKDKDSYFRSLFIIFVASFLFSTFIFVISSFSLSNIQYFLISSIVSGLIIVNIICLRSYLGWQYIYSRLMEATVPYEESGWYDGQIWIKPPEILLQDRLIGTYEIYPGLQRLQKTVVFLFILLLAAVSLARNT</sequence>
<dbReference type="AlphaFoldDB" id="A0A0H4SQK7"/>
<proteinExistence type="predicted"/>
<dbReference type="GO" id="GO:0009536">
    <property type="term" value="C:plastid"/>
    <property type="evidence" value="ECO:0007669"/>
    <property type="project" value="UniProtKB-SubCell"/>
</dbReference>
<dbReference type="PANTHER" id="PTHR34214:SF3">
    <property type="entry name" value="PROTEIN CONSERVED IN THE GREEN LINEAGE AND DIATOMS 27, CHLOROPLASTIC"/>
    <property type="match status" value="1"/>
</dbReference>
<name>A0A0H4SQK7_9CRYP</name>
<feature type="transmembrane region" description="Helical" evidence="3">
    <location>
        <begin position="43"/>
        <end position="64"/>
    </location>
</feature>
<feature type="transmembrane region" description="Helical" evidence="3">
    <location>
        <begin position="70"/>
        <end position="92"/>
    </location>
</feature>
<evidence type="ECO:0000256" key="1">
    <source>
        <dbReference type="ARBA" id="ARBA00004474"/>
    </source>
</evidence>
<dbReference type="Pfam" id="PF06799">
    <property type="entry name" value="CGLD27-like"/>
    <property type="match status" value="1"/>
</dbReference>
<dbReference type="PANTHER" id="PTHR34214">
    <property type="match status" value="1"/>
</dbReference>
<keyword evidence="3" id="KW-0812">Transmembrane</keyword>
<dbReference type="EMBL" id="KP899713">
    <property type="protein sequence ID" value="AKP94665.1"/>
    <property type="molecule type" value="Genomic_DNA"/>
</dbReference>
<evidence type="ECO:0000256" key="2">
    <source>
        <dbReference type="ARBA" id="ARBA00022640"/>
    </source>
</evidence>
<feature type="transmembrane region" description="Helical" evidence="3">
    <location>
        <begin position="147"/>
        <end position="163"/>
    </location>
</feature>
<accession>A0A0H4SQK7</accession>
<evidence type="ECO:0000313" key="4">
    <source>
        <dbReference type="EMBL" id="AKP94665.1"/>
    </source>
</evidence>
<evidence type="ECO:0000256" key="3">
    <source>
        <dbReference type="SAM" id="Phobius"/>
    </source>
</evidence>
<reference evidence="4" key="1">
    <citation type="journal article" date="2015" name="PLoS ONE">
        <title>The Plastid Genome of the Cryptomonad Teleaulax amphioxeia.</title>
        <authorList>
            <person name="Kim J.I."/>
            <person name="Yoon H.S."/>
            <person name="Yi G."/>
            <person name="Kim H.S."/>
            <person name="Yih W."/>
            <person name="Shin W."/>
        </authorList>
    </citation>
    <scope>NUCLEOTIDE SEQUENCE</scope>
    <source>
        <strain evidence="4">HACCP-CR01</strain>
    </source>
</reference>
<dbReference type="GeneID" id="25077796"/>
<dbReference type="RefSeq" id="YP_009159247.1">
    <property type="nucleotide sequence ID" value="NC_027589.1"/>
</dbReference>
<keyword evidence="3" id="KW-0472">Membrane</keyword>
<keyword evidence="2 4" id="KW-0934">Plastid</keyword>
<protein>
    <submittedName>
        <fullName evidence="4">Putative plastid protein 36</fullName>
    </submittedName>
</protein>
<keyword evidence="3" id="KW-1133">Transmembrane helix</keyword>
<gene>
    <name evidence="4" type="primary">ycf36</name>
    <name evidence="4" type="ORF">TampPt_p095</name>
</gene>
<geneLocation type="plastid" evidence="4"/>
<dbReference type="InterPro" id="IPR009631">
    <property type="entry name" value="CGLD27-like"/>
</dbReference>
<organism evidence="4">
    <name type="scientific">Teleaulax amphioxeia</name>
    <dbReference type="NCBI Taxonomy" id="77931"/>
    <lineage>
        <taxon>Eukaryota</taxon>
        <taxon>Cryptophyceae</taxon>
        <taxon>Pyrenomonadales</taxon>
        <taxon>Geminigeraceae</taxon>
        <taxon>Teleaulax</taxon>
    </lineage>
</organism>